<keyword evidence="2" id="KW-1185">Reference proteome</keyword>
<organism evidence="1 2">
    <name type="scientific">Mucuna pruriens</name>
    <name type="common">Velvet bean</name>
    <name type="synonym">Dolichos pruriens</name>
    <dbReference type="NCBI Taxonomy" id="157652"/>
    <lineage>
        <taxon>Eukaryota</taxon>
        <taxon>Viridiplantae</taxon>
        <taxon>Streptophyta</taxon>
        <taxon>Embryophyta</taxon>
        <taxon>Tracheophyta</taxon>
        <taxon>Spermatophyta</taxon>
        <taxon>Magnoliopsida</taxon>
        <taxon>eudicotyledons</taxon>
        <taxon>Gunneridae</taxon>
        <taxon>Pentapetalae</taxon>
        <taxon>rosids</taxon>
        <taxon>fabids</taxon>
        <taxon>Fabales</taxon>
        <taxon>Fabaceae</taxon>
        <taxon>Papilionoideae</taxon>
        <taxon>50 kb inversion clade</taxon>
        <taxon>NPAAA clade</taxon>
        <taxon>indigoferoid/millettioid clade</taxon>
        <taxon>Phaseoleae</taxon>
        <taxon>Mucuna</taxon>
    </lineage>
</organism>
<dbReference type="AlphaFoldDB" id="A0A371FWU5"/>
<comment type="caution">
    <text evidence="1">The sequence shown here is derived from an EMBL/GenBank/DDBJ whole genome shotgun (WGS) entry which is preliminary data.</text>
</comment>
<evidence type="ECO:0000313" key="2">
    <source>
        <dbReference type="Proteomes" id="UP000257109"/>
    </source>
</evidence>
<gene>
    <name evidence="1" type="ORF">CR513_36349</name>
</gene>
<accession>A0A371FWU5</accession>
<protein>
    <submittedName>
        <fullName evidence="1">Uncharacterized protein</fullName>
    </submittedName>
</protein>
<name>A0A371FWU5_MUCPR</name>
<proteinExistence type="predicted"/>
<dbReference type="EMBL" id="QJKJ01007547">
    <property type="protein sequence ID" value="RDX82817.1"/>
    <property type="molecule type" value="Genomic_DNA"/>
</dbReference>
<sequence>MFKIYDEYNCVRTAYYKGGVELVKGKKSRGMDIAVREVRCLPILMELVVEEPVLSLKIGA</sequence>
<evidence type="ECO:0000313" key="1">
    <source>
        <dbReference type="EMBL" id="RDX82817.1"/>
    </source>
</evidence>
<reference evidence="1" key="1">
    <citation type="submission" date="2018-05" db="EMBL/GenBank/DDBJ databases">
        <title>Draft genome of Mucuna pruriens seed.</title>
        <authorList>
            <person name="Nnadi N.E."/>
            <person name="Vos R."/>
            <person name="Hasami M.H."/>
            <person name="Devisetty U.K."/>
            <person name="Aguiy J.C."/>
        </authorList>
    </citation>
    <scope>NUCLEOTIDE SEQUENCE [LARGE SCALE GENOMIC DNA]</scope>
    <source>
        <strain evidence="1">JCA_2017</strain>
    </source>
</reference>
<feature type="non-terminal residue" evidence="1">
    <location>
        <position position="1"/>
    </location>
</feature>
<dbReference type="Proteomes" id="UP000257109">
    <property type="component" value="Unassembled WGS sequence"/>
</dbReference>